<sequence length="441" mass="48102">MDPQDTDARNAADYLIASKQCDIHELEQLLCNGRLVVAISNLVHALQRERGQSNLFVASGGTCCAESLVHSAAGTDQAERGFRQSLAEIDTTPGAMVGGSRLLTRIAHALHGIAAVPSLRRKVKALRLQPEQIIDGYSEVVQGLLSVVFEAADTAGDPDISRLLVALFHLVQGKELVGQERATGAAGFARGGFDATLASRLQRLIDSQERCFQVFVDFADPPTLELWRETGPGQCTAELERLRRIALTGQAVSDPELGMVWFDAVTLRIDAMRQVEDRLQQSLAALCERRIEEARADLASHRDLIAALDRDSAGQGAFAVFYESDPGTASSGTRLAAETQGANPRLGRSLVELVQSQSRRLQAMNEELQRARAALSERKMVEKAKGLIMKHRGLEEEAAYRFLQEVAMAQSRRLADVARDAIALSDIFVGPADTTPPDRRR</sequence>
<name>A0AAE3G5E0_9GAMM</name>
<dbReference type="SMART" id="SM01012">
    <property type="entry name" value="ANTAR"/>
    <property type="match status" value="1"/>
</dbReference>
<dbReference type="SUPFAM" id="SSF52172">
    <property type="entry name" value="CheY-like"/>
    <property type="match status" value="1"/>
</dbReference>
<feature type="domain" description="NIT" evidence="2">
    <location>
        <begin position="37"/>
        <end position="290"/>
    </location>
</feature>
<dbReference type="InterPro" id="IPR005561">
    <property type="entry name" value="ANTAR"/>
</dbReference>
<feature type="coiled-coil region" evidence="1">
    <location>
        <begin position="284"/>
        <end position="311"/>
    </location>
</feature>
<dbReference type="InterPro" id="IPR013587">
    <property type="entry name" value="Nitrate/nitrite_sensing"/>
</dbReference>
<dbReference type="InterPro" id="IPR011006">
    <property type="entry name" value="CheY-like_superfamily"/>
</dbReference>
<dbReference type="InterPro" id="IPR010910">
    <property type="entry name" value="Nitrate/nitrite_sensing_bac"/>
</dbReference>
<dbReference type="GO" id="GO:0003723">
    <property type="term" value="F:RNA binding"/>
    <property type="evidence" value="ECO:0007669"/>
    <property type="project" value="InterPro"/>
</dbReference>
<evidence type="ECO:0000313" key="5">
    <source>
        <dbReference type="Proteomes" id="UP001205843"/>
    </source>
</evidence>
<protein>
    <recommendedName>
        <fullName evidence="6">ANTAR domain-containing protein</fullName>
    </recommendedName>
</protein>
<evidence type="ECO:0000259" key="2">
    <source>
        <dbReference type="PROSITE" id="PS50906"/>
    </source>
</evidence>
<dbReference type="Proteomes" id="UP001205843">
    <property type="component" value="Unassembled WGS sequence"/>
</dbReference>
<dbReference type="PROSITE" id="PS50906">
    <property type="entry name" value="NIT"/>
    <property type="match status" value="1"/>
</dbReference>
<dbReference type="InterPro" id="IPR036388">
    <property type="entry name" value="WH-like_DNA-bd_sf"/>
</dbReference>
<dbReference type="Gene3D" id="1.10.10.10">
    <property type="entry name" value="Winged helix-like DNA-binding domain superfamily/Winged helix DNA-binding domain"/>
    <property type="match status" value="1"/>
</dbReference>
<dbReference type="EMBL" id="JALJXV010000005">
    <property type="protein sequence ID" value="MCP1675344.1"/>
    <property type="molecule type" value="Genomic_DNA"/>
</dbReference>
<feature type="domain" description="ANTAR" evidence="3">
    <location>
        <begin position="361"/>
        <end position="422"/>
    </location>
</feature>
<dbReference type="AlphaFoldDB" id="A0AAE3G5E0"/>
<comment type="caution">
    <text evidence="4">The sequence shown here is derived from an EMBL/GenBank/DDBJ whole genome shotgun (WGS) entry which is preliminary data.</text>
</comment>
<gene>
    <name evidence="4" type="ORF">J2T57_002492</name>
</gene>
<feature type="coiled-coil region" evidence="1">
    <location>
        <begin position="351"/>
        <end position="385"/>
    </location>
</feature>
<evidence type="ECO:0000259" key="3">
    <source>
        <dbReference type="PROSITE" id="PS50921"/>
    </source>
</evidence>
<evidence type="ECO:0000256" key="1">
    <source>
        <dbReference type="SAM" id="Coils"/>
    </source>
</evidence>
<evidence type="ECO:0008006" key="6">
    <source>
        <dbReference type="Google" id="ProtNLM"/>
    </source>
</evidence>
<keyword evidence="5" id="KW-1185">Reference proteome</keyword>
<dbReference type="Pfam" id="PF03861">
    <property type="entry name" value="ANTAR"/>
    <property type="match status" value="1"/>
</dbReference>
<dbReference type="PROSITE" id="PS50921">
    <property type="entry name" value="ANTAR"/>
    <property type="match status" value="1"/>
</dbReference>
<accession>A0AAE3G5E0</accession>
<organism evidence="4 5">
    <name type="scientific">Natronocella acetinitrilica</name>
    <dbReference type="NCBI Taxonomy" id="414046"/>
    <lineage>
        <taxon>Bacteria</taxon>
        <taxon>Pseudomonadati</taxon>
        <taxon>Pseudomonadota</taxon>
        <taxon>Gammaproteobacteria</taxon>
        <taxon>Chromatiales</taxon>
        <taxon>Ectothiorhodospiraceae</taxon>
        <taxon>Natronocella</taxon>
    </lineage>
</organism>
<evidence type="ECO:0000313" key="4">
    <source>
        <dbReference type="EMBL" id="MCP1675344.1"/>
    </source>
</evidence>
<keyword evidence="1" id="KW-0175">Coiled coil</keyword>
<dbReference type="Pfam" id="PF08376">
    <property type="entry name" value="NIT"/>
    <property type="match status" value="1"/>
</dbReference>
<reference evidence="4" key="1">
    <citation type="submission" date="2022-03" db="EMBL/GenBank/DDBJ databases">
        <title>Genomic Encyclopedia of Type Strains, Phase III (KMG-III): the genomes of soil and plant-associated and newly described type strains.</title>
        <authorList>
            <person name="Whitman W."/>
        </authorList>
    </citation>
    <scope>NUCLEOTIDE SEQUENCE</scope>
    <source>
        <strain evidence="4">ANL 6-2</strain>
    </source>
</reference>
<proteinExistence type="predicted"/>